<dbReference type="GO" id="GO:0015562">
    <property type="term" value="F:efflux transmembrane transporter activity"/>
    <property type="evidence" value="ECO:0007669"/>
    <property type="project" value="InterPro"/>
</dbReference>
<dbReference type="AlphaFoldDB" id="A0A4R4JW28"/>
<evidence type="ECO:0000256" key="1">
    <source>
        <dbReference type="ARBA" id="ARBA00004442"/>
    </source>
</evidence>
<dbReference type="GO" id="GO:0015288">
    <property type="term" value="F:porin activity"/>
    <property type="evidence" value="ECO:0007669"/>
    <property type="project" value="TreeGrafter"/>
</dbReference>
<dbReference type="EMBL" id="SMJU01000025">
    <property type="protein sequence ID" value="TDB58101.1"/>
    <property type="molecule type" value="Genomic_DNA"/>
</dbReference>
<evidence type="ECO:0000256" key="2">
    <source>
        <dbReference type="ARBA" id="ARBA00007613"/>
    </source>
</evidence>
<evidence type="ECO:0000256" key="7">
    <source>
        <dbReference type="ARBA" id="ARBA00023237"/>
    </source>
</evidence>
<dbReference type="Proteomes" id="UP000295706">
    <property type="component" value="Unassembled WGS sequence"/>
</dbReference>
<feature type="coiled-coil region" evidence="8">
    <location>
        <begin position="34"/>
        <end position="71"/>
    </location>
</feature>
<keyword evidence="11" id="KW-1185">Reference proteome</keyword>
<dbReference type="SUPFAM" id="SSF56954">
    <property type="entry name" value="Outer membrane efflux proteins (OEP)"/>
    <property type="match status" value="1"/>
</dbReference>
<keyword evidence="8" id="KW-0175">Coiled coil</keyword>
<accession>A0A4R4JW28</accession>
<feature type="signal peptide" evidence="9">
    <location>
        <begin position="1"/>
        <end position="32"/>
    </location>
</feature>
<dbReference type="GO" id="GO:0009279">
    <property type="term" value="C:cell outer membrane"/>
    <property type="evidence" value="ECO:0007669"/>
    <property type="project" value="UniProtKB-SubCell"/>
</dbReference>
<name>A0A4R4JW28_9BACT</name>
<comment type="subcellular location">
    <subcellularLocation>
        <location evidence="1">Cell outer membrane</location>
    </subcellularLocation>
</comment>
<keyword evidence="4" id="KW-1134">Transmembrane beta strand</keyword>
<dbReference type="PANTHER" id="PTHR30026:SF20">
    <property type="entry name" value="OUTER MEMBRANE PROTEIN TOLC"/>
    <property type="match status" value="1"/>
</dbReference>
<keyword evidence="9" id="KW-0732">Signal</keyword>
<dbReference type="InterPro" id="IPR003423">
    <property type="entry name" value="OMP_efflux"/>
</dbReference>
<feature type="chain" id="PRO_5020760883" evidence="9">
    <location>
        <begin position="33"/>
        <end position="449"/>
    </location>
</feature>
<keyword evidence="3" id="KW-0813">Transport</keyword>
<evidence type="ECO:0000313" key="11">
    <source>
        <dbReference type="Proteomes" id="UP000295706"/>
    </source>
</evidence>
<evidence type="ECO:0000256" key="4">
    <source>
        <dbReference type="ARBA" id="ARBA00022452"/>
    </source>
</evidence>
<evidence type="ECO:0000256" key="5">
    <source>
        <dbReference type="ARBA" id="ARBA00022692"/>
    </source>
</evidence>
<dbReference type="PANTHER" id="PTHR30026">
    <property type="entry name" value="OUTER MEMBRANE PROTEIN TOLC"/>
    <property type="match status" value="1"/>
</dbReference>
<comment type="similarity">
    <text evidence="2">Belongs to the outer membrane factor (OMF) (TC 1.B.17) family.</text>
</comment>
<evidence type="ECO:0000256" key="8">
    <source>
        <dbReference type="SAM" id="Coils"/>
    </source>
</evidence>
<evidence type="ECO:0000256" key="3">
    <source>
        <dbReference type="ARBA" id="ARBA00022448"/>
    </source>
</evidence>
<comment type="caution">
    <text evidence="10">The sequence shown here is derived from an EMBL/GenBank/DDBJ whole genome shotgun (WGS) entry which is preliminary data.</text>
</comment>
<reference evidence="10 11" key="1">
    <citation type="submission" date="2019-02" db="EMBL/GenBank/DDBJ databases">
        <title>Arundinibacter roseus gen. nov., sp. nov., a new member of the family Cytophagaceae.</title>
        <authorList>
            <person name="Szuroczki S."/>
            <person name="Khayer B."/>
            <person name="Sproer C."/>
            <person name="Toumi M."/>
            <person name="Szabo A."/>
            <person name="Felfoldi T."/>
            <person name="Schumann P."/>
            <person name="Toth E."/>
        </authorList>
    </citation>
    <scope>NUCLEOTIDE SEQUENCE [LARGE SCALE GENOMIC DNA]</scope>
    <source>
        <strain evidence="10 11">DMA-k-7a</strain>
    </source>
</reference>
<organism evidence="10 11">
    <name type="scientific">Arundinibacter roseus</name>
    <dbReference type="NCBI Taxonomy" id="2070510"/>
    <lineage>
        <taxon>Bacteria</taxon>
        <taxon>Pseudomonadati</taxon>
        <taxon>Bacteroidota</taxon>
        <taxon>Cytophagia</taxon>
        <taxon>Cytophagales</taxon>
        <taxon>Spirosomataceae</taxon>
        <taxon>Arundinibacter</taxon>
    </lineage>
</organism>
<sequence>MIFMNKFIKNRFQSSLAYCLMFLCLQPAALWAQSVSLEEAIELALKNRAELKNAQIDITLATRENEKLSAQWLPQVKGSADVRWNTQLQTTILPFDITGQNPAGSTELKFGLPFSNTLSIEAEQKILDPKSKFSRKLNENRVRIEQNVYQQKQISIRQLVTEAYYQVLLHQERSRLAEETVNREEKNLAITQTQAAAGTLLPNDLDRVQLDVRTANLRLRKARQDLNLALSALSFRMGLPDGETVSPAQTLRQVLTSLSINTEINELPRTELAAEELTLITQQLSQQREKAVQLPTLSAYGTYAALQLSEQFNPFASGTWYPFNYIGLRLNVPIFDGRQAKLAANDYVLRQQQSQQTFNQLQKELIYERQNALVTLQQAQLDVEDSRDNLELAQKILATDLFRFEKETLSLSELTATQSSVQDAEDAYLTNAYNYLLALVRYRKATGTL</sequence>
<dbReference type="Pfam" id="PF02321">
    <property type="entry name" value="OEP"/>
    <property type="match status" value="1"/>
</dbReference>
<evidence type="ECO:0000256" key="6">
    <source>
        <dbReference type="ARBA" id="ARBA00023136"/>
    </source>
</evidence>
<keyword evidence="5" id="KW-0812">Transmembrane</keyword>
<gene>
    <name evidence="10" type="ORF">EZE20_23365</name>
</gene>
<evidence type="ECO:0000313" key="10">
    <source>
        <dbReference type="EMBL" id="TDB58101.1"/>
    </source>
</evidence>
<dbReference type="InterPro" id="IPR051906">
    <property type="entry name" value="TolC-like"/>
</dbReference>
<dbReference type="Gene3D" id="1.20.1600.10">
    <property type="entry name" value="Outer membrane efflux proteins (OEP)"/>
    <property type="match status" value="1"/>
</dbReference>
<dbReference type="OrthoDB" id="367883at2"/>
<evidence type="ECO:0000256" key="9">
    <source>
        <dbReference type="SAM" id="SignalP"/>
    </source>
</evidence>
<dbReference type="GO" id="GO:1990281">
    <property type="term" value="C:efflux pump complex"/>
    <property type="evidence" value="ECO:0007669"/>
    <property type="project" value="TreeGrafter"/>
</dbReference>
<protein>
    <submittedName>
        <fullName evidence="10">TolC family protein</fullName>
    </submittedName>
</protein>
<keyword evidence="6" id="KW-0472">Membrane</keyword>
<keyword evidence="7" id="KW-0998">Cell outer membrane</keyword>
<proteinExistence type="inferred from homology"/>